<accession>A0A967K8E5</accession>
<evidence type="ECO:0000313" key="2">
    <source>
        <dbReference type="Proteomes" id="UP000761264"/>
    </source>
</evidence>
<name>A0A967K8E5_9PROT</name>
<protein>
    <submittedName>
        <fullName evidence="1">Uncharacterized protein</fullName>
    </submittedName>
</protein>
<dbReference type="Proteomes" id="UP000761264">
    <property type="component" value="Unassembled WGS sequence"/>
</dbReference>
<dbReference type="EMBL" id="JAAQPH010000007">
    <property type="protein sequence ID" value="NIA69192.1"/>
    <property type="molecule type" value="Genomic_DNA"/>
</dbReference>
<dbReference type="RefSeq" id="WP_167224518.1">
    <property type="nucleotide sequence ID" value="NZ_JAAQPH010000007.1"/>
</dbReference>
<evidence type="ECO:0000313" key="1">
    <source>
        <dbReference type="EMBL" id="NIA69192.1"/>
    </source>
</evidence>
<keyword evidence="2" id="KW-1185">Reference proteome</keyword>
<proteinExistence type="predicted"/>
<sequence length="188" mass="20416">MDRQKPENDIIGRVVTDLEKASEGSQELDCMISYALELARGEFDQVMMELLVKEGFSWGIISEIWGGKVPPYTQSLDCGIAGENIAFAMRSDKRQQWAAVHKGPDGKEHLAWAKTEVLARRLAALKGSVALSVGSRDTGAETPVEDSEALEDEADSEHLRMVSAGNHTTTGHAAAGAAREAESWTVLF</sequence>
<reference evidence="1" key="1">
    <citation type="submission" date="2020-03" db="EMBL/GenBank/DDBJ databases">
        <title>Genome of Pelagibius litoralis DSM 21314T.</title>
        <authorList>
            <person name="Wang G."/>
        </authorList>
    </citation>
    <scope>NUCLEOTIDE SEQUENCE</scope>
    <source>
        <strain evidence="1">DSM 21314</strain>
    </source>
</reference>
<dbReference type="AlphaFoldDB" id="A0A967K8E5"/>
<comment type="caution">
    <text evidence="1">The sequence shown here is derived from an EMBL/GenBank/DDBJ whole genome shotgun (WGS) entry which is preliminary data.</text>
</comment>
<gene>
    <name evidence="1" type="ORF">HBA54_11385</name>
</gene>
<organism evidence="1 2">
    <name type="scientific">Pelagibius litoralis</name>
    <dbReference type="NCBI Taxonomy" id="374515"/>
    <lineage>
        <taxon>Bacteria</taxon>
        <taxon>Pseudomonadati</taxon>
        <taxon>Pseudomonadota</taxon>
        <taxon>Alphaproteobacteria</taxon>
        <taxon>Rhodospirillales</taxon>
        <taxon>Rhodovibrionaceae</taxon>
        <taxon>Pelagibius</taxon>
    </lineage>
</organism>